<organism evidence="2 3">
    <name type="scientific">Pseudomonas oryzihabitans</name>
    <dbReference type="NCBI Taxonomy" id="47885"/>
    <lineage>
        <taxon>Bacteria</taxon>
        <taxon>Pseudomonadati</taxon>
        <taxon>Pseudomonadota</taxon>
        <taxon>Gammaproteobacteria</taxon>
        <taxon>Pseudomonadales</taxon>
        <taxon>Pseudomonadaceae</taxon>
        <taxon>Pseudomonas</taxon>
    </lineage>
</organism>
<dbReference type="RefSeq" id="WP_074584834.1">
    <property type="nucleotide sequence ID" value="NZ_FMWB01000015.1"/>
</dbReference>
<evidence type="ECO:0000256" key="1">
    <source>
        <dbReference type="SAM" id="MobiDB-lite"/>
    </source>
</evidence>
<feature type="compositionally biased region" description="Basic residues" evidence="1">
    <location>
        <begin position="165"/>
        <end position="180"/>
    </location>
</feature>
<reference evidence="3" key="1">
    <citation type="submission" date="2016-10" db="EMBL/GenBank/DDBJ databases">
        <authorList>
            <person name="de Groot N.N."/>
        </authorList>
    </citation>
    <scope>NUCLEOTIDE SEQUENCE [LARGE SCALE GENOMIC DNA]</scope>
    <source>
        <strain evidence="3">DSM 15758</strain>
    </source>
</reference>
<sequence length="197" mass="21906">MDIRYDDFVELLEHLAHASEKDLPPMSVASVIKKVRGTGNPRLHYARGHVTVTFQTQYGPLQIGEAWVAYPGPDDDTTEWEVFMAVELQEQTWSFGATRIVDEHGVPSPIKAGELCIELMDAISWVGWEPYVEATLPAREASWNAVKDQYPDIRVDPWGAGWGKPGRKGRKGRKSRKSRCGKGGSGRKSGTGRRGGR</sequence>
<evidence type="ECO:0000313" key="3">
    <source>
        <dbReference type="Proteomes" id="UP000183046"/>
    </source>
</evidence>
<gene>
    <name evidence="2" type="ORF">SAMN05216279_11510</name>
</gene>
<evidence type="ECO:0000313" key="2">
    <source>
        <dbReference type="EMBL" id="SCZ47613.1"/>
    </source>
</evidence>
<dbReference type="AlphaFoldDB" id="A0A1G5PDJ0"/>
<proteinExistence type="predicted"/>
<dbReference type="Proteomes" id="UP000183046">
    <property type="component" value="Unassembled WGS sequence"/>
</dbReference>
<comment type="caution">
    <text evidence="2">The sequence shown here is derived from an EMBL/GenBank/DDBJ whole genome shotgun (WGS) entry which is preliminary data.</text>
</comment>
<protein>
    <submittedName>
        <fullName evidence="2">Uncharacterized protein</fullName>
    </submittedName>
</protein>
<dbReference type="EMBL" id="FMWB01000015">
    <property type="protein sequence ID" value="SCZ47613.1"/>
    <property type="molecule type" value="Genomic_DNA"/>
</dbReference>
<feature type="region of interest" description="Disordered" evidence="1">
    <location>
        <begin position="157"/>
        <end position="197"/>
    </location>
</feature>
<dbReference type="OrthoDB" id="9904549at2"/>
<accession>A0A1G5PDJ0</accession>
<name>A0A1G5PDJ0_9PSED</name>